<evidence type="ECO:0000313" key="2">
    <source>
        <dbReference type="EMBL" id="CAA9368107.1"/>
    </source>
</evidence>
<organism evidence="2">
    <name type="scientific">uncultured Nocardioides sp</name>
    <dbReference type="NCBI Taxonomy" id="198441"/>
    <lineage>
        <taxon>Bacteria</taxon>
        <taxon>Bacillati</taxon>
        <taxon>Actinomycetota</taxon>
        <taxon>Actinomycetes</taxon>
        <taxon>Propionibacteriales</taxon>
        <taxon>Nocardioidaceae</taxon>
        <taxon>Nocardioides</taxon>
        <taxon>environmental samples</taxon>
    </lineage>
</organism>
<sequence length="39" mass="4054">MVEDRRVAAAGAANGTVEALDPARSSRRAAGPRYRASPV</sequence>
<name>A0A6J4MTC3_9ACTN</name>
<reference evidence="2" key="1">
    <citation type="submission" date="2020-02" db="EMBL/GenBank/DDBJ databases">
        <authorList>
            <person name="Meier V. D."/>
        </authorList>
    </citation>
    <scope>NUCLEOTIDE SEQUENCE</scope>
    <source>
        <strain evidence="2">AVDCRST_MAG32</strain>
    </source>
</reference>
<feature type="region of interest" description="Disordered" evidence="1">
    <location>
        <begin position="1"/>
        <end position="39"/>
    </location>
</feature>
<proteinExistence type="predicted"/>
<evidence type="ECO:0000256" key="1">
    <source>
        <dbReference type="SAM" id="MobiDB-lite"/>
    </source>
</evidence>
<accession>A0A6J4MTC3</accession>
<feature type="compositionally biased region" description="Low complexity" evidence="1">
    <location>
        <begin position="28"/>
        <end position="39"/>
    </location>
</feature>
<gene>
    <name evidence="2" type="ORF">AVDCRST_MAG32-279</name>
</gene>
<dbReference type="AlphaFoldDB" id="A0A6J4MTC3"/>
<protein>
    <submittedName>
        <fullName evidence="2">Uncharacterized protein</fullName>
    </submittedName>
</protein>
<dbReference type="EMBL" id="CADCUM010000013">
    <property type="protein sequence ID" value="CAA9368107.1"/>
    <property type="molecule type" value="Genomic_DNA"/>
</dbReference>